<reference evidence="1 2" key="1">
    <citation type="submission" date="2020-03" db="EMBL/GenBank/DDBJ databases">
        <authorList>
            <consortium name="Genoscope - CEA"/>
            <person name="William W."/>
        </authorList>
    </citation>
    <scope>NUCLEOTIDE SEQUENCE [LARGE SCALE GENOMIC DNA]</scope>
    <source>
        <strain evidence="2">DSM 16959</strain>
    </source>
</reference>
<gene>
    <name evidence="1" type="ORF">DENOEST_1969</name>
</gene>
<protein>
    <submittedName>
        <fullName evidence="1">Uncharacterized protein</fullName>
    </submittedName>
</protein>
<accession>A0A6S6Y1R1</accession>
<dbReference type="Proteomes" id="UP000515733">
    <property type="component" value="Chromosome"/>
</dbReference>
<dbReference type="Gene3D" id="1.10.4000.10">
    <property type="entry name" value="Flagellar transcriptional activator FlhD"/>
    <property type="match status" value="1"/>
</dbReference>
<dbReference type="EMBL" id="LR778301">
    <property type="protein sequence ID" value="CAB1369134.1"/>
    <property type="molecule type" value="Genomic_DNA"/>
</dbReference>
<organism evidence="1 2">
    <name type="scientific">Denitratisoma oestradiolicum</name>
    <dbReference type="NCBI Taxonomy" id="311182"/>
    <lineage>
        <taxon>Bacteria</taxon>
        <taxon>Pseudomonadati</taxon>
        <taxon>Pseudomonadota</taxon>
        <taxon>Betaproteobacteria</taxon>
        <taxon>Nitrosomonadales</taxon>
        <taxon>Sterolibacteriaceae</taxon>
        <taxon>Denitratisoma</taxon>
    </lineage>
</organism>
<dbReference type="AlphaFoldDB" id="A0A6S6Y1R1"/>
<sequence>MVRRDIRKINRQFLLLTRQLAQDGKAAEIMTGLPRSAIERIASLDMDEIEELAEEVGVSLYTLRLTDPALNRLLLMPRDAKSTYAQATLVGNGHGGPTFP</sequence>
<dbReference type="SUPFAM" id="SSF63592">
    <property type="entry name" value="Flagellar transcriptional activator FlhD"/>
    <property type="match status" value="1"/>
</dbReference>
<evidence type="ECO:0000313" key="1">
    <source>
        <dbReference type="EMBL" id="CAB1369134.1"/>
    </source>
</evidence>
<proteinExistence type="predicted"/>
<keyword evidence="2" id="KW-1185">Reference proteome</keyword>
<evidence type="ECO:0000313" key="2">
    <source>
        <dbReference type="Proteomes" id="UP000515733"/>
    </source>
</evidence>
<name>A0A6S6Y1R1_9PROT</name>
<dbReference type="InterPro" id="IPR036194">
    <property type="entry name" value="FlhD_sf"/>
</dbReference>
<dbReference type="KEGG" id="doe:DENOEST_1969"/>